<dbReference type="InterPro" id="IPR018960">
    <property type="entry name" value="DUF1990"/>
</dbReference>
<feature type="region of interest" description="Disordered" evidence="1">
    <location>
        <begin position="115"/>
        <end position="161"/>
    </location>
</feature>
<evidence type="ECO:0000313" key="4">
    <source>
        <dbReference type="EMBL" id="KAG5175574.1"/>
    </source>
</evidence>
<feature type="region of interest" description="Disordered" evidence="1">
    <location>
        <begin position="399"/>
        <end position="434"/>
    </location>
</feature>
<feature type="region of interest" description="Disordered" evidence="1">
    <location>
        <begin position="362"/>
        <end position="382"/>
    </location>
</feature>
<organism evidence="4 5">
    <name type="scientific">Tribonema minus</name>
    <dbReference type="NCBI Taxonomy" id="303371"/>
    <lineage>
        <taxon>Eukaryota</taxon>
        <taxon>Sar</taxon>
        <taxon>Stramenopiles</taxon>
        <taxon>Ochrophyta</taxon>
        <taxon>PX clade</taxon>
        <taxon>Xanthophyceae</taxon>
        <taxon>Tribonematales</taxon>
        <taxon>Tribonemataceae</taxon>
        <taxon>Tribonema</taxon>
    </lineage>
</organism>
<keyword evidence="2" id="KW-0732">Signal</keyword>
<comment type="caution">
    <text evidence="4">The sequence shown here is derived from an EMBL/GenBank/DDBJ whole genome shotgun (WGS) entry which is preliminary data.</text>
</comment>
<dbReference type="AlphaFoldDB" id="A0A835YHP3"/>
<keyword evidence="5" id="KW-1185">Reference proteome</keyword>
<gene>
    <name evidence="4" type="ORF">JKP88DRAFT_216467</name>
</gene>
<feature type="compositionally biased region" description="Low complexity" evidence="1">
    <location>
        <begin position="145"/>
        <end position="159"/>
    </location>
</feature>
<feature type="signal peptide" evidence="2">
    <location>
        <begin position="1"/>
        <end position="20"/>
    </location>
</feature>
<sequence>MRLPLRAMAIACAVAPGASAQMMQQQEQQGEPMLFKLIDTVTRSSVAISALARKHPKLTAAAVVGVAAGLYVRRELPRSGLAVRHEPHLSLAPPSDAYMCELLLLAAEAELSNPRPRITRKSGEGSSAAEGEEDDEEESEEDGETATAEAAAAAGSGRTSGRRRGVFWKCETERVVLGKGAALYRKAAADLEHFDQWDGLEGAELVLAATDDDDGDGNAADADGGVPKARVGATVGVLQRAGPFWCLSPLRIVYRVRSQPPSDAAAAAAESPGGEAEAAAADSRVYTTCYGMSTVRGAGWRGEWRFAVSYDAATDDVAFEATLHRAAGGAVLGRRQAELLARIAARARARAAQDTALLNAREKQRERFRTQAAEAERRRADKARDRVLHPEKYERKHVLMDGEDTAIRGSGRGGREARWGAARRSDDLSMRSGH</sequence>
<evidence type="ECO:0000256" key="1">
    <source>
        <dbReference type="SAM" id="MobiDB-lite"/>
    </source>
</evidence>
<name>A0A835YHP3_9STRA</name>
<protein>
    <recommendedName>
        <fullName evidence="3">DUF1990 domain-containing protein</fullName>
    </recommendedName>
</protein>
<evidence type="ECO:0000256" key="2">
    <source>
        <dbReference type="SAM" id="SignalP"/>
    </source>
</evidence>
<feature type="compositionally biased region" description="Basic and acidic residues" evidence="1">
    <location>
        <begin position="413"/>
        <end position="434"/>
    </location>
</feature>
<accession>A0A835YHP3</accession>
<feature type="domain" description="DUF1990" evidence="3">
    <location>
        <begin position="164"/>
        <end position="322"/>
    </location>
</feature>
<dbReference type="EMBL" id="JAFCMP010000547">
    <property type="protein sequence ID" value="KAG5175574.1"/>
    <property type="molecule type" value="Genomic_DNA"/>
</dbReference>
<feature type="chain" id="PRO_5033020539" description="DUF1990 domain-containing protein" evidence="2">
    <location>
        <begin position="21"/>
        <end position="434"/>
    </location>
</feature>
<dbReference type="Proteomes" id="UP000664859">
    <property type="component" value="Unassembled WGS sequence"/>
</dbReference>
<evidence type="ECO:0000313" key="5">
    <source>
        <dbReference type="Proteomes" id="UP000664859"/>
    </source>
</evidence>
<proteinExistence type="predicted"/>
<dbReference type="Pfam" id="PF09348">
    <property type="entry name" value="DUF1990"/>
    <property type="match status" value="1"/>
</dbReference>
<feature type="compositionally biased region" description="Acidic residues" evidence="1">
    <location>
        <begin position="130"/>
        <end position="144"/>
    </location>
</feature>
<evidence type="ECO:0000259" key="3">
    <source>
        <dbReference type="Pfam" id="PF09348"/>
    </source>
</evidence>
<reference evidence="4" key="1">
    <citation type="submission" date="2021-02" db="EMBL/GenBank/DDBJ databases">
        <title>First Annotated Genome of the Yellow-green Alga Tribonema minus.</title>
        <authorList>
            <person name="Mahan K.M."/>
        </authorList>
    </citation>
    <scope>NUCLEOTIDE SEQUENCE</scope>
    <source>
        <strain evidence="4">UTEX B ZZ1240</strain>
    </source>
</reference>